<dbReference type="InterPro" id="IPR000525">
    <property type="entry name" value="Initiator_Rep_WH1"/>
</dbReference>
<name>A0A7L5E871_9SPHI</name>
<geneLocation type="plasmid" evidence="3 4">
    <name>unnamed1</name>
</geneLocation>
<dbReference type="RefSeq" id="WP_169611267.1">
    <property type="nucleotide sequence ID" value="NZ_CP051683.1"/>
</dbReference>
<dbReference type="EMBL" id="CP051683">
    <property type="protein sequence ID" value="QJD98529.1"/>
    <property type="molecule type" value="Genomic_DNA"/>
</dbReference>
<evidence type="ECO:0000256" key="1">
    <source>
        <dbReference type="ARBA" id="ARBA00038283"/>
    </source>
</evidence>
<organism evidence="3 4">
    <name type="scientific">Mucilaginibacter robiniae</name>
    <dbReference type="NCBI Taxonomy" id="2728022"/>
    <lineage>
        <taxon>Bacteria</taxon>
        <taxon>Pseudomonadati</taxon>
        <taxon>Bacteroidota</taxon>
        <taxon>Sphingobacteriia</taxon>
        <taxon>Sphingobacteriales</taxon>
        <taxon>Sphingobacteriaceae</taxon>
        <taxon>Mucilaginibacter</taxon>
    </lineage>
</organism>
<dbReference type="GO" id="GO:0003887">
    <property type="term" value="F:DNA-directed DNA polymerase activity"/>
    <property type="evidence" value="ECO:0007669"/>
    <property type="project" value="InterPro"/>
</dbReference>
<evidence type="ECO:0000313" key="3">
    <source>
        <dbReference type="EMBL" id="QJD98529.1"/>
    </source>
</evidence>
<evidence type="ECO:0000313" key="4">
    <source>
        <dbReference type="Proteomes" id="UP000503278"/>
    </source>
</evidence>
<keyword evidence="4" id="KW-1185">Reference proteome</keyword>
<dbReference type="Gene3D" id="1.10.10.10">
    <property type="entry name" value="Winged helix-like DNA-binding domain superfamily/Winged helix DNA-binding domain"/>
    <property type="match status" value="2"/>
</dbReference>
<reference evidence="3 4" key="1">
    <citation type="submission" date="2020-04" db="EMBL/GenBank/DDBJ databases">
        <title>Genome sequencing of novel species.</title>
        <authorList>
            <person name="Heo J."/>
            <person name="Kim S.-J."/>
            <person name="Kim J.-S."/>
            <person name="Hong S.-B."/>
            <person name="Kwon S.-W."/>
        </authorList>
    </citation>
    <scope>NUCLEOTIDE SEQUENCE [LARGE SCALE GENOMIC DNA]</scope>
    <source>
        <strain evidence="3 4">F39-2</strain>
        <plasmid evidence="3 4">unnamed1</plasmid>
    </source>
</reference>
<protein>
    <submittedName>
        <fullName evidence="3">Replication initiation protein</fullName>
    </submittedName>
</protein>
<dbReference type="GO" id="GO:0006270">
    <property type="term" value="P:DNA replication initiation"/>
    <property type="evidence" value="ECO:0007669"/>
    <property type="project" value="InterPro"/>
</dbReference>
<dbReference type="Pfam" id="PF01051">
    <property type="entry name" value="Rep3_N"/>
    <property type="match status" value="1"/>
</dbReference>
<dbReference type="Pfam" id="PF21205">
    <property type="entry name" value="Rep3_C"/>
    <property type="match status" value="1"/>
</dbReference>
<dbReference type="SUPFAM" id="SSF46785">
    <property type="entry name" value="Winged helix' DNA-binding domain"/>
    <property type="match status" value="2"/>
</dbReference>
<dbReference type="Proteomes" id="UP000503278">
    <property type="component" value="Plasmid unnamed1"/>
</dbReference>
<sequence>MAKSDKVGKETAKRKRIIMLPEVKNYIIQPNRITNAVYNYTLIQEKIFTAIMFYLQEPINQSMKNVNIYQLDLFSKSEKVRITIPLREIAKPRQYGEVKEAMQQMAGIVINIPYVDANEKKRKKITNLFNFDVPEQAEYQSTVIIEMEKMVAEILIDIDKDPSNQRPINYTRYIYEIAQNARNKYTARLYKIISSWKKKGGFIIALDNLKEQLGVADQYPNYYDFKRRVLLPAYEELLEKADCWFNCKAKDFEIREGKTVTHLSFKVITPEFAEEDGKKTAYIERIVRDNFRFTDADIMSIESVLKSPEIERQDIIKKIIEVSEYIAENEIGNPKAYLIKSLLSQFNK</sequence>
<proteinExistence type="inferred from homology"/>
<dbReference type="InterPro" id="IPR036390">
    <property type="entry name" value="WH_DNA-bd_sf"/>
</dbReference>
<gene>
    <name evidence="3" type="ORF">HH214_21470</name>
</gene>
<dbReference type="AlphaFoldDB" id="A0A7L5E871"/>
<accession>A0A7L5E871</accession>
<feature type="domain" description="Initiator Rep protein WH1" evidence="2">
    <location>
        <begin position="27"/>
        <end position="193"/>
    </location>
</feature>
<dbReference type="KEGG" id="mrob:HH214_21470"/>
<dbReference type="InterPro" id="IPR036388">
    <property type="entry name" value="WH-like_DNA-bd_sf"/>
</dbReference>
<evidence type="ECO:0000259" key="2">
    <source>
        <dbReference type="Pfam" id="PF01051"/>
    </source>
</evidence>
<keyword evidence="3" id="KW-0614">Plasmid</keyword>
<comment type="similarity">
    <text evidence="1">Belongs to the initiator RepB protein family.</text>
</comment>